<dbReference type="EMBL" id="CP179263">
    <property type="protein sequence ID" value="XOU13219.1"/>
    <property type="molecule type" value="Genomic_DNA"/>
</dbReference>
<evidence type="ECO:0000313" key="2">
    <source>
        <dbReference type="Proteomes" id="UP001305787"/>
    </source>
</evidence>
<reference evidence="1" key="1">
    <citation type="submission" date="2024-11" db="EMBL/GenBank/DDBJ databases">
        <title>Sequencing of Borrelia variable plasmids from multiple Borrelia sensu lato isolates.</title>
        <authorList>
            <person name="Mongodin E.F."/>
            <person name="Rudenko N."/>
            <person name="Fraser C.M."/>
            <person name="Schutzer S."/>
            <person name="Luft B."/>
            <person name="Morgan R."/>
            <person name="Casjens S."/>
            <person name="Qiu W."/>
        </authorList>
    </citation>
    <scope>NUCLEOTIDE SEQUENCE</scope>
    <source>
        <strain evidence="1">21038</strain>
    </source>
</reference>
<keyword evidence="1" id="KW-0614">Plasmid</keyword>
<protein>
    <submittedName>
        <fullName evidence="1">Uncharacterized protein</fullName>
    </submittedName>
</protein>
<keyword evidence="2" id="KW-1185">Reference proteome</keyword>
<accession>A0ACD5G633</accession>
<geneLocation type="plasmid" evidence="1 2">
    <name>lp28-4</name>
</geneLocation>
<sequence>MEKIVLLILISLISSCKWYENKAAKEVSKNSSTALTSRDQNLNELSEGKIIKTLNAKDLLTLANEAKIDAEKSNEVVNSQKKSKNNSKNIEVKDAPKLIQAIKKSSEKIDLAFKALIGSGYNASPTTKSNLENGLKMINLLDELLKIAIIDGNDNSISKYNDLKKAVDNFNNQNSLKVYLKDSSNENKIEAKKCIKTLMRNVEIYFEGVFNELKDENKNKHDSILITLNEAICKIINSAMAIHVCFNID</sequence>
<evidence type="ECO:0000313" key="1">
    <source>
        <dbReference type="EMBL" id="XOU13219.1"/>
    </source>
</evidence>
<proteinExistence type="predicted"/>
<name>A0ACD5G633_BORAD</name>
<dbReference type="Proteomes" id="UP001305787">
    <property type="component" value="Plasmid lp28-4"/>
</dbReference>
<gene>
    <name evidence="1" type="ORF">QIA45_04835</name>
</gene>
<organism evidence="1 2">
    <name type="scientific">Borrelia andersonii</name>
    <name type="common">Borreliella andersonii</name>
    <dbReference type="NCBI Taxonomy" id="42109"/>
    <lineage>
        <taxon>Bacteria</taxon>
        <taxon>Pseudomonadati</taxon>
        <taxon>Spirochaetota</taxon>
        <taxon>Spirochaetia</taxon>
        <taxon>Spirochaetales</taxon>
        <taxon>Borreliaceae</taxon>
        <taxon>Borreliella</taxon>
    </lineage>
</organism>